<keyword evidence="1" id="KW-0472">Membrane</keyword>
<accession>A0ABU6NYV9</accession>
<dbReference type="EMBL" id="JARTFS010000009">
    <property type="protein sequence ID" value="MED4402055.1"/>
    <property type="molecule type" value="Genomic_DNA"/>
</dbReference>
<feature type="transmembrane region" description="Helical" evidence="1">
    <location>
        <begin position="9"/>
        <end position="27"/>
    </location>
</feature>
<sequence>MEKTLVKTAIYSFITSFSLLLVLIQRVRYTTDVSGMGSVEETSYPDFFFMILKYSIITTFIIVIFMFLYKKYKK</sequence>
<evidence type="ECO:0000313" key="3">
    <source>
        <dbReference type="Proteomes" id="UP001342826"/>
    </source>
</evidence>
<feature type="transmembrane region" description="Helical" evidence="1">
    <location>
        <begin position="47"/>
        <end position="69"/>
    </location>
</feature>
<keyword evidence="1" id="KW-1133">Transmembrane helix</keyword>
<proteinExistence type="predicted"/>
<keyword evidence="1" id="KW-0812">Transmembrane</keyword>
<evidence type="ECO:0000256" key="1">
    <source>
        <dbReference type="SAM" id="Phobius"/>
    </source>
</evidence>
<gene>
    <name evidence="2" type="ORF">P9271_12075</name>
</gene>
<keyword evidence="3" id="KW-1185">Reference proteome</keyword>
<protein>
    <submittedName>
        <fullName evidence="2">Uncharacterized protein</fullName>
    </submittedName>
</protein>
<reference evidence="2 3" key="1">
    <citation type="submission" date="2023-03" db="EMBL/GenBank/DDBJ databases">
        <title>Bacillus Genome Sequencing.</title>
        <authorList>
            <person name="Dunlap C."/>
        </authorList>
    </citation>
    <scope>NUCLEOTIDE SEQUENCE [LARGE SCALE GENOMIC DNA]</scope>
    <source>
        <strain evidence="2 3">NRS-1717</strain>
    </source>
</reference>
<dbReference type="Proteomes" id="UP001342826">
    <property type="component" value="Unassembled WGS sequence"/>
</dbReference>
<name>A0ABU6NYV9_9BACI</name>
<evidence type="ECO:0000313" key="2">
    <source>
        <dbReference type="EMBL" id="MED4402055.1"/>
    </source>
</evidence>
<dbReference type="RefSeq" id="WP_328015315.1">
    <property type="nucleotide sequence ID" value="NZ_JARTFS010000009.1"/>
</dbReference>
<organism evidence="2 3">
    <name type="scientific">Metabacillus fastidiosus</name>
    <dbReference type="NCBI Taxonomy" id="1458"/>
    <lineage>
        <taxon>Bacteria</taxon>
        <taxon>Bacillati</taxon>
        <taxon>Bacillota</taxon>
        <taxon>Bacilli</taxon>
        <taxon>Bacillales</taxon>
        <taxon>Bacillaceae</taxon>
        <taxon>Metabacillus</taxon>
    </lineage>
</organism>
<comment type="caution">
    <text evidence="2">The sequence shown here is derived from an EMBL/GenBank/DDBJ whole genome shotgun (WGS) entry which is preliminary data.</text>
</comment>